<accession>I2Q056</accession>
<gene>
    <name evidence="2" type="ORF">DesU5LDRAFT_1477</name>
</gene>
<evidence type="ECO:0000313" key="2">
    <source>
        <dbReference type="EMBL" id="EIG53162.1"/>
    </source>
</evidence>
<organism evidence="2">
    <name type="scientific">Desulfovibrio sp. U5L</name>
    <dbReference type="NCBI Taxonomy" id="596152"/>
    <lineage>
        <taxon>Bacteria</taxon>
        <taxon>Pseudomonadati</taxon>
        <taxon>Thermodesulfobacteriota</taxon>
        <taxon>Desulfovibrionia</taxon>
        <taxon>Desulfovibrionales</taxon>
        <taxon>Desulfovibrionaceae</taxon>
        <taxon>Desulfovibrio</taxon>
    </lineage>
</organism>
<evidence type="ECO:0008006" key="3">
    <source>
        <dbReference type="Google" id="ProtNLM"/>
    </source>
</evidence>
<dbReference type="eggNOG" id="COG1555">
    <property type="taxonomic scope" value="Bacteria"/>
</dbReference>
<proteinExistence type="predicted"/>
<dbReference type="Gene3D" id="1.10.150.320">
    <property type="entry name" value="Photosystem II 12 kDa extrinsic protein"/>
    <property type="match status" value="1"/>
</dbReference>
<evidence type="ECO:0000256" key="1">
    <source>
        <dbReference type="SAM" id="SignalP"/>
    </source>
</evidence>
<dbReference type="Pfam" id="PF12836">
    <property type="entry name" value="HHH_3"/>
    <property type="match status" value="1"/>
</dbReference>
<name>I2Q056_9BACT</name>
<sequence length="108" mass="11528">MKRISLPILVLVALCLLAQPVFAGQKATSTPATSAPAKIEAPAAKAELIDLNSATEDQLKSLPGIGDAYSKKIIEGRPYAKKDQLVSKRIVPGATYDKIKDKVIAKQK</sequence>
<feature type="signal peptide" evidence="1">
    <location>
        <begin position="1"/>
        <end position="23"/>
    </location>
</feature>
<dbReference type="AlphaFoldDB" id="I2Q056"/>
<protein>
    <recommendedName>
        <fullName evidence="3">Helix-hairpin-helix protein</fullName>
    </recommendedName>
</protein>
<dbReference type="STRING" id="596152.DesU5LDRAFT_1477"/>
<dbReference type="SUPFAM" id="SSF81585">
    <property type="entry name" value="PsbU/PolX domain-like"/>
    <property type="match status" value="1"/>
</dbReference>
<keyword evidence="1" id="KW-0732">Signal</keyword>
<dbReference type="HOGENOM" id="CLU_052011_5_1_7"/>
<reference evidence="2" key="1">
    <citation type="submission" date="2011-11" db="EMBL/GenBank/DDBJ databases">
        <title>Improved High-Quality Draft sequence of Desulfovibrio sp. U5L.</title>
        <authorList>
            <consortium name="US DOE Joint Genome Institute"/>
            <person name="Lucas S."/>
            <person name="Han J."/>
            <person name="Lapidus A."/>
            <person name="Cheng J.-F."/>
            <person name="Goodwin L."/>
            <person name="Pitluck S."/>
            <person name="Peters L."/>
            <person name="Ovchinnikova G."/>
            <person name="Held B."/>
            <person name="Detter J.C."/>
            <person name="Han C."/>
            <person name="Tapia R."/>
            <person name="Land M."/>
            <person name="Hauser L."/>
            <person name="Kyrpides N."/>
            <person name="Ivanova N."/>
            <person name="Pagani I."/>
            <person name="Gabster J."/>
            <person name="Walker C."/>
            <person name="Stolyar S."/>
            <person name="Stahl D."/>
            <person name="Arkin A."/>
            <person name="Dehal P."/>
            <person name="Hazen T."/>
            <person name="Woyke T."/>
        </authorList>
    </citation>
    <scope>NUCLEOTIDE SEQUENCE [LARGE SCALE GENOMIC DNA]</scope>
    <source>
        <strain evidence="2">U5L</strain>
    </source>
</reference>
<dbReference type="EMBL" id="JH600068">
    <property type="protein sequence ID" value="EIG53162.1"/>
    <property type="molecule type" value="Genomic_DNA"/>
</dbReference>
<feature type="chain" id="PRO_5003662949" description="Helix-hairpin-helix protein" evidence="1">
    <location>
        <begin position="24"/>
        <end position="108"/>
    </location>
</feature>